<dbReference type="InterPro" id="IPR004088">
    <property type="entry name" value="KH_dom_type_1"/>
</dbReference>
<dbReference type="FunFam" id="3.30.230.70:FF:000002">
    <property type="entry name" value="Polyribonucleotide nucleotidyltransferase"/>
    <property type="match status" value="1"/>
</dbReference>
<name>H1XXM3_CALAY</name>
<evidence type="ECO:0000313" key="10">
    <source>
        <dbReference type="EMBL" id="APF19236.1"/>
    </source>
</evidence>
<evidence type="ECO:0000256" key="2">
    <source>
        <dbReference type="ARBA" id="ARBA00022490"/>
    </source>
</evidence>
<evidence type="ECO:0000256" key="5">
    <source>
        <dbReference type="ARBA" id="ARBA00022723"/>
    </source>
</evidence>
<dbReference type="InterPro" id="IPR012340">
    <property type="entry name" value="NA-bd_OB-fold"/>
</dbReference>
<protein>
    <recommendedName>
        <fullName evidence="8">Polyribonucleotide nucleotidyltransferase</fullName>
        <ecNumber evidence="8">2.7.7.8</ecNumber>
    </recommendedName>
    <alternativeName>
        <fullName evidence="8">Polynucleotide phosphorylase</fullName>
        <shortName evidence="8">PNPase</shortName>
    </alternativeName>
</protein>
<dbReference type="GO" id="GO:0004654">
    <property type="term" value="F:polyribonucleotide nucleotidyltransferase activity"/>
    <property type="evidence" value="ECO:0007669"/>
    <property type="project" value="UniProtKB-UniRule"/>
</dbReference>
<keyword evidence="2 8" id="KW-0963">Cytoplasm</keyword>
<keyword evidence="5 8" id="KW-0479">Metal-binding</keyword>
<dbReference type="NCBIfam" id="NF008805">
    <property type="entry name" value="PRK11824.1"/>
    <property type="match status" value="1"/>
</dbReference>
<dbReference type="PIRSF" id="PIRSF005499">
    <property type="entry name" value="PNPase"/>
    <property type="match status" value="1"/>
</dbReference>
<evidence type="ECO:0000259" key="9">
    <source>
        <dbReference type="PROSITE" id="PS50126"/>
    </source>
</evidence>
<dbReference type="Pfam" id="PF00013">
    <property type="entry name" value="KH_1"/>
    <property type="match status" value="1"/>
</dbReference>
<keyword evidence="12" id="KW-1185">Reference proteome</keyword>
<dbReference type="FunFam" id="3.30.1370.10:FF:000001">
    <property type="entry name" value="Polyribonucleotide nucleotidyltransferase"/>
    <property type="match status" value="1"/>
</dbReference>
<dbReference type="SUPFAM" id="SSF55666">
    <property type="entry name" value="Ribonuclease PH domain 2-like"/>
    <property type="match status" value="2"/>
</dbReference>
<dbReference type="Proteomes" id="UP000183868">
    <property type="component" value="Chromosome"/>
</dbReference>
<dbReference type="Gene3D" id="2.40.50.140">
    <property type="entry name" value="Nucleic acid-binding proteins"/>
    <property type="match status" value="1"/>
</dbReference>
<evidence type="ECO:0000256" key="7">
    <source>
        <dbReference type="ARBA" id="ARBA00022884"/>
    </source>
</evidence>
<keyword evidence="7 8" id="KW-0694">RNA-binding</keyword>
<proteinExistence type="inferred from homology"/>
<dbReference type="FunCoup" id="H1XXM3">
    <property type="interactions" value="551"/>
</dbReference>
<dbReference type="Proteomes" id="UP000004671">
    <property type="component" value="Chromosome"/>
</dbReference>
<dbReference type="STRING" id="880073.Cabys_2487"/>
<keyword evidence="3 8" id="KW-0808">Transferase</keyword>
<dbReference type="PaxDb" id="880073-Calab_3548"/>
<dbReference type="InterPro" id="IPR027408">
    <property type="entry name" value="PNPase/RNase_PH_dom_sf"/>
</dbReference>
<dbReference type="HAMAP" id="MF_01595">
    <property type="entry name" value="PNPase"/>
    <property type="match status" value="1"/>
</dbReference>
<feature type="binding site" evidence="8">
    <location>
        <position position="483"/>
    </location>
    <ligand>
        <name>Mg(2+)</name>
        <dbReference type="ChEBI" id="CHEBI:18420"/>
    </ligand>
</feature>
<feature type="binding site" evidence="8">
    <location>
        <position position="489"/>
    </location>
    <ligand>
        <name>Mg(2+)</name>
        <dbReference type="ChEBI" id="CHEBI:18420"/>
    </ligand>
</feature>
<evidence type="ECO:0000313" key="12">
    <source>
        <dbReference type="Proteomes" id="UP000004671"/>
    </source>
</evidence>
<dbReference type="InterPro" id="IPR015848">
    <property type="entry name" value="PNPase_PH_RNA-bd_bac/org-type"/>
</dbReference>
<dbReference type="EMBL" id="CP018099">
    <property type="protein sequence ID" value="APF19236.1"/>
    <property type="molecule type" value="Genomic_DNA"/>
</dbReference>
<dbReference type="CDD" id="cd11363">
    <property type="entry name" value="RNase_PH_PNPase_1"/>
    <property type="match status" value="1"/>
</dbReference>
<evidence type="ECO:0000313" key="13">
    <source>
        <dbReference type="Proteomes" id="UP000183868"/>
    </source>
</evidence>
<dbReference type="CDD" id="cd04472">
    <property type="entry name" value="S1_PNPase"/>
    <property type="match status" value="1"/>
</dbReference>
<dbReference type="GO" id="GO:0000287">
    <property type="term" value="F:magnesium ion binding"/>
    <property type="evidence" value="ECO:0007669"/>
    <property type="project" value="UniProtKB-UniRule"/>
</dbReference>
<comment type="catalytic activity">
    <reaction evidence="8">
        <text>RNA(n+1) + phosphate = RNA(n) + a ribonucleoside 5'-diphosphate</text>
        <dbReference type="Rhea" id="RHEA:22096"/>
        <dbReference type="Rhea" id="RHEA-COMP:14527"/>
        <dbReference type="Rhea" id="RHEA-COMP:17342"/>
        <dbReference type="ChEBI" id="CHEBI:43474"/>
        <dbReference type="ChEBI" id="CHEBI:57930"/>
        <dbReference type="ChEBI" id="CHEBI:140395"/>
        <dbReference type="EC" id="2.7.7.8"/>
    </reaction>
</comment>
<dbReference type="PROSITE" id="PS50084">
    <property type="entry name" value="KH_TYPE_1"/>
    <property type="match status" value="1"/>
</dbReference>
<dbReference type="GO" id="GO:0006396">
    <property type="term" value="P:RNA processing"/>
    <property type="evidence" value="ECO:0007669"/>
    <property type="project" value="InterPro"/>
</dbReference>
<dbReference type="EC" id="2.7.7.8" evidence="8"/>
<sequence length="707" mass="78272">MYIKKSIELNGQDLTIETGKLAKQAHGSALVRYGDTMVLVTVVANDEMTEQRDFMPLTVEYREKMFAAGKIPGGFIKREGRPSEKEILSARLIDRPIRPLFPDNFFYETQIIASVLSMDRENEPDVLAGIGASAALVFSDIPFEGPIATVRVCKLDDSYVINPTIDQIENSQLELVVAGSEESIMMVEGEGKEVPEDFILEAITHAHEAIKKIIALQKEIAAELNVVKREVPELEFPEGLEEKVTELAVERVKEAIRIGEKIERQKALKAIKEEIIEQLQEEYPESERLIATVLHDLEKQLMREMVLNEQRRLDGRGYVDIRPISCEVDLLPRTHGSALFTRGQTQALGVVTLGTKSDEQIVEALEGESSKRYLLHYNFPPFSTGEAKPIRGVSRREVGHGNLAERALKPVIPEAEEFPYTIRVVSEVLESNGSSSMATVCAGSMALMAAGVPIKSAVAGIAMGLIKEDDKIAILSDILGDEDHLGDMDFKVAGTSKGVTAVQMDIKIGGISQEIMARALQQAREGRMHIMEKMNEAIDKPRDEISPWAPKIIEFHVPVDKIGLIIGPGGKTIRGIIEDAGSEIDINIDEDGKVTVASPDMEAAYKAQRIIESMTEEPVLGKAYRGIVKRVKDFGCFVEFLPGREGMVHISELDVQRTNKVTDVVKEGDEIDVVITRIEPNGKIALSRKAFLRRKLKTGRPTYKKGI</sequence>
<dbReference type="GO" id="GO:0003723">
    <property type="term" value="F:RNA binding"/>
    <property type="evidence" value="ECO:0007669"/>
    <property type="project" value="UniProtKB-UniRule"/>
</dbReference>
<reference evidence="10 13" key="2">
    <citation type="submission" date="2016-11" db="EMBL/GenBank/DDBJ databases">
        <title>Genomic analysis of Caldithrix abyssi and proposal of a novel bacterial phylum Caldithrichaeota.</title>
        <authorList>
            <person name="Kublanov I."/>
            <person name="Sigalova O."/>
            <person name="Gavrilov S."/>
            <person name="Lebedinsky A."/>
            <person name="Ivanova N."/>
            <person name="Daum C."/>
            <person name="Reddy T."/>
            <person name="Klenk H.P."/>
            <person name="Goker M."/>
            <person name="Reva O."/>
            <person name="Miroshnichenko M."/>
            <person name="Kyprides N."/>
            <person name="Woyke T."/>
            <person name="Gelfand M."/>
        </authorList>
    </citation>
    <scope>NUCLEOTIDE SEQUENCE [LARGE SCALE GENOMIC DNA]</scope>
    <source>
        <strain evidence="10 13">LF13</strain>
    </source>
</reference>
<dbReference type="InterPro" id="IPR003029">
    <property type="entry name" value="S1_domain"/>
</dbReference>
<dbReference type="EMBL" id="CM001402">
    <property type="protein sequence ID" value="EHO43147.1"/>
    <property type="molecule type" value="Genomic_DNA"/>
</dbReference>
<dbReference type="Pfam" id="PF00575">
    <property type="entry name" value="S1"/>
    <property type="match status" value="1"/>
</dbReference>
<evidence type="ECO:0000313" key="11">
    <source>
        <dbReference type="EMBL" id="EHO43147.1"/>
    </source>
</evidence>
<dbReference type="FunFam" id="3.30.230.70:FF:000001">
    <property type="entry name" value="Polyribonucleotide nucleotidyltransferase"/>
    <property type="match status" value="1"/>
</dbReference>
<keyword evidence="4 8" id="KW-0548">Nucleotidyltransferase</keyword>
<dbReference type="NCBIfam" id="TIGR03591">
    <property type="entry name" value="polynuc_phos"/>
    <property type="match status" value="1"/>
</dbReference>
<comment type="similarity">
    <text evidence="1 8">Belongs to the polyribonucleotide nucleotidyltransferase family.</text>
</comment>
<dbReference type="GO" id="GO:0005829">
    <property type="term" value="C:cytosol"/>
    <property type="evidence" value="ECO:0007669"/>
    <property type="project" value="TreeGrafter"/>
</dbReference>
<dbReference type="RefSeq" id="WP_006930650.1">
    <property type="nucleotide sequence ID" value="NZ_CM001402.1"/>
</dbReference>
<dbReference type="InterPro" id="IPR004087">
    <property type="entry name" value="KH_dom"/>
</dbReference>
<dbReference type="Pfam" id="PF03726">
    <property type="entry name" value="PNPase"/>
    <property type="match status" value="1"/>
</dbReference>
<feature type="domain" description="S1 motif" evidence="9">
    <location>
        <begin position="621"/>
        <end position="689"/>
    </location>
</feature>
<dbReference type="InterPro" id="IPR036612">
    <property type="entry name" value="KH_dom_type_1_sf"/>
</dbReference>
<keyword evidence="6 8" id="KW-0460">Magnesium</keyword>
<dbReference type="InParanoid" id="H1XXM3"/>
<dbReference type="SUPFAM" id="SSF54211">
    <property type="entry name" value="Ribosomal protein S5 domain 2-like"/>
    <property type="match status" value="2"/>
</dbReference>
<dbReference type="InterPro" id="IPR036345">
    <property type="entry name" value="ExoRNase_PH_dom2_sf"/>
</dbReference>
<dbReference type="CDD" id="cd02393">
    <property type="entry name" value="KH-I_PNPase"/>
    <property type="match status" value="1"/>
</dbReference>
<evidence type="ECO:0000256" key="3">
    <source>
        <dbReference type="ARBA" id="ARBA00022679"/>
    </source>
</evidence>
<dbReference type="PANTHER" id="PTHR11252">
    <property type="entry name" value="POLYRIBONUCLEOTIDE NUCLEOTIDYLTRANSFERASE"/>
    <property type="match status" value="1"/>
</dbReference>
<gene>
    <name evidence="8 10" type="primary">pnp</name>
    <name evidence="10" type="ORF">Cabys_2487</name>
    <name evidence="11" type="ORF">Calab_3548</name>
</gene>
<dbReference type="Gene3D" id="3.30.230.70">
    <property type="entry name" value="GHMP Kinase, N-terminal domain"/>
    <property type="match status" value="2"/>
</dbReference>
<dbReference type="OrthoDB" id="9804305at2"/>
<comment type="subcellular location">
    <subcellularLocation>
        <location evidence="8">Cytoplasm</location>
    </subcellularLocation>
</comment>
<dbReference type="SUPFAM" id="SSF54791">
    <property type="entry name" value="Eukaryotic type KH-domain (KH-domain type I)"/>
    <property type="match status" value="1"/>
</dbReference>
<dbReference type="SMART" id="SM00322">
    <property type="entry name" value="KH"/>
    <property type="match status" value="1"/>
</dbReference>
<evidence type="ECO:0000256" key="8">
    <source>
        <dbReference type="HAMAP-Rule" id="MF_01595"/>
    </source>
</evidence>
<organism evidence="11 12">
    <name type="scientific">Caldithrix abyssi DSM 13497</name>
    <dbReference type="NCBI Taxonomy" id="880073"/>
    <lineage>
        <taxon>Bacteria</taxon>
        <taxon>Pseudomonadati</taxon>
        <taxon>Calditrichota</taxon>
        <taxon>Calditrichia</taxon>
        <taxon>Calditrichales</taxon>
        <taxon>Calditrichaceae</taxon>
        <taxon>Caldithrix</taxon>
    </lineage>
</organism>
<dbReference type="AlphaFoldDB" id="H1XXM3"/>
<dbReference type="CDD" id="cd11364">
    <property type="entry name" value="RNase_PH_PNPase_2"/>
    <property type="match status" value="1"/>
</dbReference>
<dbReference type="KEGG" id="caby:Cabys_2487"/>
<dbReference type="SUPFAM" id="SSF50249">
    <property type="entry name" value="Nucleic acid-binding proteins"/>
    <property type="match status" value="1"/>
</dbReference>
<dbReference type="GO" id="GO:0000175">
    <property type="term" value="F:3'-5'-RNA exonuclease activity"/>
    <property type="evidence" value="ECO:0007669"/>
    <property type="project" value="TreeGrafter"/>
</dbReference>
<dbReference type="InterPro" id="IPR001247">
    <property type="entry name" value="ExoRNase_PH_dom1"/>
</dbReference>
<dbReference type="Pfam" id="PF01138">
    <property type="entry name" value="RNase_PH"/>
    <property type="match status" value="2"/>
</dbReference>
<dbReference type="GO" id="GO:0006402">
    <property type="term" value="P:mRNA catabolic process"/>
    <property type="evidence" value="ECO:0007669"/>
    <property type="project" value="UniProtKB-UniRule"/>
</dbReference>
<reference evidence="11 12" key="1">
    <citation type="submission" date="2011-09" db="EMBL/GenBank/DDBJ databases">
        <title>The permanent draft genome of Caldithrix abyssi DSM 13497.</title>
        <authorList>
            <consortium name="US DOE Joint Genome Institute (JGI-PGF)"/>
            <person name="Lucas S."/>
            <person name="Han J."/>
            <person name="Lapidus A."/>
            <person name="Bruce D."/>
            <person name="Goodwin L."/>
            <person name="Pitluck S."/>
            <person name="Peters L."/>
            <person name="Kyrpides N."/>
            <person name="Mavromatis K."/>
            <person name="Ivanova N."/>
            <person name="Mikhailova N."/>
            <person name="Chertkov O."/>
            <person name="Detter J.C."/>
            <person name="Tapia R."/>
            <person name="Han C."/>
            <person name="Land M."/>
            <person name="Hauser L."/>
            <person name="Markowitz V."/>
            <person name="Cheng J.-F."/>
            <person name="Hugenholtz P."/>
            <person name="Woyke T."/>
            <person name="Wu D."/>
            <person name="Spring S."/>
            <person name="Brambilla E."/>
            <person name="Klenk H.-P."/>
            <person name="Eisen J.A."/>
        </authorList>
    </citation>
    <scope>NUCLEOTIDE SEQUENCE [LARGE SCALE GENOMIC DNA]</scope>
    <source>
        <strain evidence="11 12">DSM 13497</strain>
    </source>
</reference>
<dbReference type="PROSITE" id="PS50126">
    <property type="entry name" value="S1"/>
    <property type="match status" value="1"/>
</dbReference>
<accession>H1XXM3</accession>
<evidence type="ECO:0000256" key="1">
    <source>
        <dbReference type="ARBA" id="ARBA00007404"/>
    </source>
</evidence>
<comment type="function">
    <text evidence="8">Involved in mRNA degradation. Catalyzes the phosphorolysis of single-stranded polyribonucleotides processively in the 3'- to 5'-direction.</text>
</comment>
<dbReference type="Pfam" id="PF03725">
    <property type="entry name" value="RNase_PH_C"/>
    <property type="match status" value="2"/>
</dbReference>
<dbReference type="InterPro" id="IPR020568">
    <property type="entry name" value="Ribosomal_Su5_D2-typ_SF"/>
</dbReference>
<dbReference type="SMART" id="SM00316">
    <property type="entry name" value="S1"/>
    <property type="match status" value="1"/>
</dbReference>
<dbReference type="HOGENOM" id="CLU_004217_2_2_0"/>
<comment type="cofactor">
    <cofactor evidence="8">
        <name>Mg(2+)</name>
        <dbReference type="ChEBI" id="CHEBI:18420"/>
    </cofactor>
</comment>
<evidence type="ECO:0000256" key="4">
    <source>
        <dbReference type="ARBA" id="ARBA00022695"/>
    </source>
</evidence>
<dbReference type="PANTHER" id="PTHR11252:SF0">
    <property type="entry name" value="POLYRIBONUCLEOTIDE NUCLEOTIDYLTRANSFERASE 1, MITOCHONDRIAL"/>
    <property type="match status" value="1"/>
</dbReference>
<evidence type="ECO:0000256" key="6">
    <source>
        <dbReference type="ARBA" id="ARBA00022842"/>
    </source>
</evidence>
<dbReference type="InterPro" id="IPR012162">
    <property type="entry name" value="PNPase"/>
</dbReference>
<dbReference type="InterPro" id="IPR015847">
    <property type="entry name" value="ExoRNase_PH_dom2"/>
</dbReference>
<dbReference type="eggNOG" id="COG1185">
    <property type="taxonomic scope" value="Bacteria"/>
</dbReference>
<dbReference type="Gene3D" id="3.30.1370.10">
    <property type="entry name" value="K Homology domain, type 1"/>
    <property type="match status" value="1"/>
</dbReference>